<evidence type="ECO:0000313" key="3">
    <source>
        <dbReference type="Proteomes" id="UP000789706"/>
    </source>
</evidence>
<protein>
    <submittedName>
        <fullName evidence="2">11977_t:CDS:1</fullName>
    </submittedName>
</protein>
<evidence type="ECO:0000313" key="2">
    <source>
        <dbReference type="EMBL" id="CAG8569804.1"/>
    </source>
</evidence>
<dbReference type="EMBL" id="CAJVPK010001085">
    <property type="protein sequence ID" value="CAG8569804.1"/>
    <property type="molecule type" value="Genomic_DNA"/>
</dbReference>
<dbReference type="InterPro" id="IPR022742">
    <property type="entry name" value="Hydrolase_4"/>
</dbReference>
<comment type="caution">
    <text evidence="2">The sequence shown here is derived from an EMBL/GenBank/DDBJ whole genome shotgun (WGS) entry which is preliminary data.</text>
</comment>
<organism evidence="2 3">
    <name type="scientific">Diversispora eburnea</name>
    <dbReference type="NCBI Taxonomy" id="1213867"/>
    <lineage>
        <taxon>Eukaryota</taxon>
        <taxon>Fungi</taxon>
        <taxon>Fungi incertae sedis</taxon>
        <taxon>Mucoromycota</taxon>
        <taxon>Glomeromycotina</taxon>
        <taxon>Glomeromycetes</taxon>
        <taxon>Diversisporales</taxon>
        <taxon>Diversisporaceae</taxon>
        <taxon>Diversispora</taxon>
    </lineage>
</organism>
<accession>A0A9N9G0Y2</accession>
<gene>
    <name evidence="2" type="ORF">DEBURN_LOCUS8022</name>
</gene>
<dbReference type="Proteomes" id="UP000789706">
    <property type="component" value="Unassembled WGS sequence"/>
</dbReference>
<proteinExistence type="predicted"/>
<dbReference type="InterPro" id="IPR000073">
    <property type="entry name" value="AB_hydrolase_1"/>
</dbReference>
<feature type="domain" description="Serine aminopeptidase S33" evidence="1">
    <location>
        <begin position="95"/>
        <end position="318"/>
    </location>
</feature>
<evidence type="ECO:0000259" key="1">
    <source>
        <dbReference type="Pfam" id="PF12146"/>
    </source>
</evidence>
<name>A0A9N9G0Y2_9GLOM</name>
<dbReference type="InterPro" id="IPR029058">
    <property type="entry name" value="AB_hydrolase_fold"/>
</dbReference>
<dbReference type="SUPFAM" id="SSF53474">
    <property type="entry name" value="alpha/beta-Hydrolases"/>
    <property type="match status" value="1"/>
</dbReference>
<dbReference type="Pfam" id="PF12146">
    <property type="entry name" value="Hydrolase_4"/>
    <property type="match status" value="1"/>
</dbReference>
<dbReference type="InterPro" id="IPR051044">
    <property type="entry name" value="MAG_DAG_Lipase"/>
</dbReference>
<dbReference type="PANTHER" id="PTHR11614">
    <property type="entry name" value="PHOSPHOLIPASE-RELATED"/>
    <property type="match status" value="1"/>
</dbReference>
<dbReference type="PRINTS" id="PR00111">
    <property type="entry name" value="ABHYDROLASE"/>
</dbReference>
<reference evidence="2" key="1">
    <citation type="submission" date="2021-06" db="EMBL/GenBank/DDBJ databases">
        <authorList>
            <person name="Kallberg Y."/>
            <person name="Tangrot J."/>
            <person name="Rosling A."/>
        </authorList>
    </citation>
    <scope>NUCLEOTIDE SEQUENCE</scope>
    <source>
        <strain evidence="2">AZ414A</strain>
    </source>
</reference>
<sequence length="339" mass="39061">MEPLLNFLYSLENTGNTFYNCFVEPILRLINLPPKDLTFGRESLPLRFYEEILHSEPYVHTERKIPFPFNGATDSFIYYQTWFLPTTKFQRNTDIFFVHGLNEYGGRFSEICTPYLEQGFRIIGLDLPGFGRSSGLHAHINDCNDLIEAVHEVINHVKNLNDKKRKVILYGGSMGGMIVLSYAIKYPDNFDAFSVYCPFIYLSSASRPSKFIEILARILIKTPLGRIPIAVAHSGKSNPLNYRGNLRCSTGLAIKVHAEWLRLNLENISKPFLVQHGLCDRVTRFEGSKELFDKAQTLENQKQILLYEDCEHDMFRDKGSKEKVVEDVINWLISMDMKL</sequence>
<keyword evidence="3" id="KW-1185">Reference proteome</keyword>
<dbReference type="Gene3D" id="3.40.50.1820">
    <property type="entry name" value="alpha/beta hydrolase"/>
    <property type="match status" value="1"/>
</dbReference>
<dbReference type="OrthoDB" id="408373at2759"/>
<dbReference type="AlphaFoldDB" id="A0A9N9G0Y2"/>